<sequence>MLLLFININVFAEESNSGNSTDSSIVSSPTEVEGTSENEVDKNIVAETEETSGVNETEYAADSHPDNNESDLLKDYGENHDVVEVNSEKPKSEEVPATTAEGEGTETSVENPENKPDDKNPEINTVSETENPKTEETKKNKNQVETSEDLKKLDEKIKNESDANKKKELQKEYNEKYLSEVEASGKEKLDEKILERFTDEERTKQFYEIQAKKKELAEKKEKGNLTQKDIDEYNKMLGEFDPPRLLNENEKTALDKFNKSIYIPGLDNASDEWNKKFEAYEKAKKDLENALNPENKSLDPEELKKLEDDFYKLQDAIQKGIKNGDVKAKFTKGEPEVNVFPLDFIGGLGNKIETEKIYIPDNTPINLLVQVNKDEDNKEFTFTITPDTPEKIGTEVPEADVKNLVFLNGNPANLTKNKDGSYSFTTNVEFGIAQLRFNMPGFKGPFHSGFRLKMKAGETEASKEFLITKKGYEDEANIAGPGSKEIKNAPEIDAGSTENSIVNSDTEKVIDFFGYLKKSNTYIDKVTFNSGNGESLPLSSVEITFTLPEFNGNKAEFINKSGLNYYKNTDGTYTLKLDTKTLGGKLTKDKDGKLFLDGKELTKENITDVILENGNKKVYIDEKGNSHNVEVNEVLEGGDYKVEGGKLDKNANGNYSEVGEFGKEIQDENFGKVRKLEKDGTTYILKGNKLISYTNEYKVFDGHVSNKDDKADSSVTSTVAGNQVTIVDGDKTSYGGTIIEDGIYDSNKKYFKKDGYTGFESALIDNGKRVDINYDEKDVVVDEKTKTKTVTIDGKTYKLVENAVFDKNGYIISNLEYKPGPTLVDKFGRLQNDITVTGNGETYKFTKTTKYKDSEGNEKVDTQKQTSGENIKVDSKARQIFVNNKNYVVDPSTGYEAIKGKYYYNGTKFVPADEKNIKKDKFFENLKETTLEKIIKEFYKDGDKEVNLENKTTLKGNKDDYFVSDGKTYVKKSDANGEYYVNVDDNLDVLSEKEIVKIVQTLGKDKNAKTLITDETSIFDAFRNAKFGLRFPGFLAGKDIVYNLKADVKAKYPAPVFNTETKKWEIKEISIFKDDKGKAAETKTVNKYFTLKNTKSTSSMFFKNKPEELGKIPDINFFNIFYRDGSDRDRDAYILNLLKITEEEKAKEENKKKVELLNLLQKELGRLYNGAKFELNKNKDGFVIKRDNKTINIDRSLLWEIGFTNNGGGIFPEDPDSTIIIEDHNMDNRLIYDEIIINDTKDKWEKAKKEFEDKEENKDKKFGNDEYFFLDQIDNIRFGVNPNYFDNRFVPLGQGFVITVEDIKTALNGNGEIGKDGDKFKIKVTRDAEKGQIRIKVLNAFYKKLENNKFESPVQKAYQDKINDAIKAADNLNANSKQDLIDSFATVVDKIHSSTTTTCYGKVTEKFNELISKIKDDDKDKSKKLTSIKDSLIKEIAKLKLGYLDNSKKEYKNDDMRFNAIRIELKPGTQIGGAMDNSKTKKLGITSVLNPMIDIPYTDEFGNILTNKDKYLNEEIENILKNGIGEGENKKSYTKADLKVEEKYREIYEEAYKRVNDKISNEEIEIKDLAADSNDNYRKYQPVAGSSLDFKDLSVNDKAIKNNAGKDINGFFDSKGNSIENKIKDKDLKETNAYKNLSNQEIDLSAYYMSKDGYNRKFYENFAAYKLAKEGQGPGIFKDESNWKKTICYEGLGKCIEIAGKDSNVDKTPAQDAAENSGAANSKFELTYEPSTVGPEEEKPKVDKDSNKNKIDLSKEDEDKKVDFKIDITVDKLTKDQKQIAEAMKSENNKDKQKDLLEGYNENGFYEYKNGLIIDFLPDVFELKNGETTITLNVDKVKLMANGANASFNEEGKFEEFEKNIKYLYVEDINEYLKTLPKDKAEVLKKAIDQAIAEKRIKENSKQQAVLAWLPTFEAPHGSSNQFTFKLENLNVNIKKFKEYADPRNLGQIYKNHAAFGNSASFLFDDKPVRITDGHKGDVNKYLQLLDEKGNVLNKEEADGWFKGSAEIKFGDKFNYKISIRRDSGIVDTGIADTSYKEWSLDDLFPSKRNNTFKGLKSVLRDFVIAPDGFEVEYLINGEYKKQSEITKDDLVKVTGIKMKAGKAGFADKTTQEFILPMMIPELDAKIENGKVIYIGIDGEKHELGNADEFFNLKDLVNKDKELYAENSVKDSNTVTIYLEKERFIKLYKEFVEADGKEIKKDRPEVKFDIYQIIKINGKEERIKLKEQLTLNEANNFVDKVNHLPLFKKVTTFDENGKAKVELIEYSYEVSEVPVEGYEGKVFKFDSSDELGFVLKAQNTKKPNNPPDTPENPPEEPNTPPGNPPEEPNTPPGNPPEEPNTPPDTPDEPGKPEEPVTPNVPEKPENPDKPGIPNKPDNPNEVPKTGIEDNFGLMLLSGAVLVLLIAYRKRFAK</sequence>
<feature type="compositionally biased region" description="Basic and acidic residues" evidence="2">
    <location>
        <begin position="148"/>
        <end position="171"/>
    </location>
</feature>
<keyword evidence="3" id="KW-0472">Membrane</keyword>
<feature type="coiled-coil region" evidence="1">
    <location>
        <begin position="1545"/>
        <end position="1572"/>
    </location>
</feature>
<feature type="region of interest" description="Disordered" evidence="2">
    <location>
        <begin position="1704"/>
        <end position="1753"/>
    </location>
</feature>
<feature type="compositionally biased region" description="Basic and acidic residues" evidence="2">
    <location>
        <begin position="61"/>
        <end position="94"/>
    </location>
</feature>
<feature type="compositionally biased region" description="Polar residues" evidence="2">
    <location>
        <begin position="14"/>
        <end position="37"/>
    </location>
</feature>
<feature type="compositionally biased region" description="Basic and acidic residues" evidence="2">
    <location>
        <begin position="112"/>
        <end position="121"/>
    </location>
</feature>
<name>A0ABS6FGQ7_9FIRM</name>
<evidence type="ECO:0000256" key="2">
    <source>
        <dbReference type="SAM" id="MobiDB-lite"/>
    </source>
</evidence>
<feature type="region of interest" description="Disordered" evidence="2">
    <location>
        <begin position="14"/>
        <end position="171"/>
    </location>
</feature>
<dbReference type="EMBL" id="JAHLQO010000001">
    <property type="protein sequence ID" value="MBU5668446.1"/>
    <property type="molecule type" value="Genomic_DNA"/>
</dbReference>
<reference evidence="4 5" key="1">
    <citation type="submission" date="2021-06" db="EMBL/GenBank/DDBJ databases">
        <authorList>
            <person name="Sun Q."/>
            <person name="Li D."/>
        </authorList>
    </citation>
    <scope>NUCLEOTIDE SEQUENCE [LARGE SCALE GENOMIC DNA]</scope>
    <source>
        <strain evidence="4 5">MSJ-1</strain>
    </source>
</reference>
<feature type="compositionally biased region" description="Low complexity" evidence="2">
    <location>
        <begin position="95"/>
        <end position="110"/>
    </location>
</feature>
<keyword evidence="3" id="KW-0812">Transmembrane</keyword>
<keyword evidence="1" id="KW-0175">Coiled coil</keyword>
<comment type="caution">
    <text evidence="4">The sequence shown here is derived from an EMBL/GenBank/DDBJ whole genome shotgun (WGS) entry which is preliminary data.</text>
</comment>
<evidence type="ECO:0000313" key="5">
    <source>
        <dbReference type="Proteomes" id="UP000783742"/>
    </source>
</evidence>
<evidence type="ECO:0000313" key="4">
    <source>
        <dbReference type="EMBL" id="MBU5668446.1"/>
    </source>
</evidence>
<evidence type="ECO:0000256" key="3">
    <source>
        <dbReference type="SAM" id="Phobius"/>
    </source>
</evidence>
<keyword evidence="3" id="KW-1133">Transmembrane helix</keyword>
<organism evidence="4 5">
    <name type="scientific">Peptoniphilus ovalis</name>
    <dbReference type="NCBI Taxonomy" id="2841503"/>
    <lineage>
        <taxon>Bacteria</taxon>
        <taxon>Bacillati</taxon>
        <taxon>Bacillota</taxon>
        <taxon>Tissierellia</taxon>
        <taxon>Tissierellales</taxon>
        <taxon>Peptoniphilaceae</taxon>
        <taxon>Peptoniphilus</taxon>
    </lineage>
</organism>
<protein>
    <submittedName>
        <fullName evidence="4">Uncharacterized protein</fullName>
    </submittedName>
</protein>
<gene>
    <name evidence="4" type="ORF">KQI68_01190</name>
</gene>
<feature type="compositionally biased region" description="Basic and acidic residues" evidence="2">
    <location>
        <begin position="1736"/>
        <end position="1753"/>
    </location>
</feature>
<feature type="transmembrane region" description="Helical" evidence="3">
    <location>
        <begin position="2391"/>
        <end position="2407"/>
    </location>
</feature>
<accession>A0ABS6FGQ7</accession>
<evidence type="ECO:0000256" key="1">
    <source>
        <dbReference type="SAM" id="Coils"/>
    </source>
</evidence>
<dbReference type="RefSeq" id="WP_216548194.1">
    <property type="nucleotide sequence ID" value="NZ_JAHLQO010000001.1"/>
</dbReference>
<feature type="compositionally biased region" description="Basic and acidic residues" evidence="2">
    <location>
        <begin position="130"/>
        <end position="139"/>
    </location>
</feature>
<feature type="compositionally biased region" description="Pro residues" evidence="2">
    <location>
        <begin position="2304"/>
        <end position="2344"/>
    </location>
</feature>
<keyword evidence="5" id="KW-1185">Reference proteome</keyword>
<dbReference type="Proteomes" id="UP000783742">
    <property type="component" value="Unassembled WGS sequence"/>
</dbReference>
<proteinExistence type="predicted"/>
<feature type="region of interest" description="Disordered" evidence="2">
    <location>
        <begin position="2298"/>
        <end position="2386"/>
    </location>
</feature>